<evidence type="ECO:0000256" key="2">
    <source>
        <dbReference type="PIRNR" id="PIRNR016661"/>
    </source>
</evidence>
<dbReference type="Gene3D" id="1.10.1760.20">
    <property type="match status" value="1"/>
</dbReference>
<evidence type="ECO:0000256" key="4">
    <source>
        <dbReference type="SAM" id="Phobius"/>
    </source>
</evidence>
<comment type="similarity">
    <text evidence="1 2">Belongs to the BioY family.</text>
</comment>
<dbReference type="InterPro" id="IPR003784">
    <property type="entry name" value="BioY"/>
</dbReference>
<feature type="transmembrane region" description="Helical" evidence="4">
    <location>
        <begin position="182"/>
        <end position="207"/>
    </location>
</feature>
<comment type="subcellular location">
    <subcellularLocation>
        <location evidence="2">Cell membrane</location>
        <topology evidence="2">Multi-pass membrane protein</topology>
    </subcellularLocation>
</comment>
<dbReference type="PIRSF" id="PIRSF016661">
    <property type="entry name" value="BioY"/>
    <property type="match status" value="1"/>
</dbReference>
<dbReference type="Proteomes" id="UP000824145">
    <property type="component" value="Unassembled WGS sequence"/>
</dbReference>
<sequence length="218" mass="24250">MKNLREQAPRPQEGDVNCQRLGGGEEESGKKPRRPRRARQVALVALFVALTVVFGFIKIPMRPVAFSLLTLATAMAGCFLTPGAAALSQAVYVFMGLIGIPVFTEGGGFSYVLQPSFGFLLFSPFMAAGISLLVRHDKFIPKKARFLWRHAGVFLISLLHLLAGTFYYYLLFRFYMRSDLTLSAALMSCFVLFLPTTLIKSVVSVLLHDLLKKRLRLA</sequence>
<feature type="transmembrane region" description="Helical" evidence="4">
    <location>
        <begin position="65"/>
        <end position="84"/>
    </location>
</feature>
<accession>A0A9D1MNK7</accession>
<evidence type="ECO:0000313" key="6">
    <source>
        <dbReference type="Proteomes" id="UP000824145"/>
    </source>
</evidence>
<feature type="transmembrane region" description="Helical" evidence="4">
    <location>
        <begin position="146"/>
        <end position="170"/>
    </location>
</feature>
<reference evidence="5" key="2">
    <citation type="journal article" date="2021" name="PeerJ">
        <title>Extensive microbial diversity within the chicken gut microbiome revealed by metagenomics and culture.</title>
        <authorList>
            <person name="Gilroy R."/>
            <person name="Ravi A."/>
            <person name="Getino M."/>
            <person name="Pursley I."/>
            <person name="Horton D.L."/>
            <person name="Alikhan N.F."/>
            <person name="Baker D."/>
            <person name="Gharbi K."/>
            <person name="Hall N."/>
            <person name="Watson M."/>
            <person name="Adriaenssens E.M."/>
            <person name="Foster-Nyarko E."/>
            <person name="Jarju S."/>
            <person name="Secka A."/>
            <person name="Antonio M."/>
            <person name="Oren A."/>
            <person name="Chaudhuri R.R."/>
            <person name="La Ragione R."/>
            <person name="Hildebrand F."/>
            <person name="Pallen M.J."/>
        </authorList>
    </citation>
    <scope>NUCLEOTIDE SEQUENCE</scope>
    <source>
        <strain evidence="5">9366</strain>
    </source>
</reference>
<dbReference type="GO" id="GO:0015225">
    <property type="term" value="F:biotin transmembrane transporter activity"/>
    <property type="evidence" value="ECO:0007669"/>
    <property type="project" value="UniProtKB-UniRule"/>
</dbReference>
<name>A0A9D1MNK7_9FIRM</name>
<gene>
    <name evidence="5" type="ORF">IAB07_06470</name>
</gene>
<keyword evidence="2" id="KW-0813">Transport</keyword>
<keyword evidence="4" id="KW-1133">Transmembrane helix</keyword>
<comment type="caution">
    <text evidence="5">The sequence shown here is derived from an EMBL/GenBank/DDBJ whole genome shotgun (WGS) entry which is preliminary data.</text>
</comment>
<evidence type="ECO:0000256" key="1">
    <source>
        <dbReference type="ARBA" id="ARBA00010692"/>
    </source>
</evidence>
<feature type="transmembrane region" description="Helical" evidence="4">
    <location>
        <begin position="91"/>
        <end position="111"/>
    </location>
</feature>
<organism evidence="5 6">
    <name type="scientific">Candidatus Caccalectryoclostridium excrementigallinarum</name>
    <dbReference type="NCBI Taxonomy" id="2840710"/>
    <lineage>
        <taxon>Bacteria</taxon>
        <taxon>Bacillati</taxon>
        <taxon>Bacillota</taxon>
        <taxon>Clostridia</taxon>
        <taxon>Christensenellales</taxon>
        <taxon>Christensenellaceae</taxon>
        <taxon>Christensenellaceae incertae sedis</taxon>
        <taxon>Candidatus Caccalectryoclostridium</taxon>
    </lineage>
</organism>
<keyword evidence="2" id="KW-1003">Cell membrane</keyword>
<dbReference type="PANTHER" id="PTHR34295">
    <property type="entry name" value="BIOTIN TRANSPORTER BIOY"/>
    <property type="match status" value="1"/>
</dbReference>
<feature type="transmembrane region" description="Helical" evidence="4">
    <location>
        <begin position="41"/>
        <end position="59"/>
    </location>
</feature>
<dbReference type="EMBL" id="DVNJ01000032">
    <property type="protein sequence ID" value="HIU63393.1"/>
    <property type="molecule type" value="Genomic_DNA"/>
</dbReference>
<proteinExistence type="inferred from homology"/>
<feature type="transmembrane region" description="Helical" evidence="4">
    <location>
        <begin position="117"/>
        <end position="134"/>
    </location>
</feature>
<reference evidence="5" key="1">
    <citation type="submission" date="2020-10" db="EMBL/GenBank/DDBJ databases">
        <authorList>
            <person name="Gilroy R."/>
        </authorList>
    </citation>
    <scope>NUCLEOTIDE SEQUENCE</scope>
    <source>
        <strain evidence="5">9366</strain>
    </source>
</reference>
<keyword evidence="2 4" id="KW-0472">Membrane</keyword>
<evidence type="ECO:0000256" key="3">
    <source>
        <dbReference type="SAM" id="MobiDB-lite"/>
    </source>
</evidence>
<protein>
    <recommendedName>
        <fullName evidence="2">Biotin transporter</fullName>
    </recommendedName>
</protein>
<evidence type="ECO:0000313" key="5">
    <source>
        <dbReference type="EMBL" id="HIU63393.1"/>
    </source>
</evidence>
<keyword evidence="4" id="KW-0812">Transmembrane</keyword>
<dbReference type="AlphaFoldDB" id="A0A9D1MNK7"/>
<dbReference type="PANTHER" id="PTHR34295:SF1">
    <property type="entry name" value="BIOTIN TRANSPORTER BIOY"/>
    <property type="match status" value="1"/>
</dbReference>
<feature type="region of interest" description="Disordered" evidence="3">
    <location>
        <begin position="1"/>
        <end position="34"/>
    </location>
</feature>
<dbReference type="Pfam" id="PF02632">
    <property type="entry name" value="BioY"/>
    <property type="match status" value="1"/>
</dbReference>
<dbReference type="GO" id="GO:0005886">
    <property type="term" value="C:plasma membrane"/>
    <property type="evidence" value="ECO:0007669"/>
    <property type="project" value="UniProtKB-SubCell"/>
</dbReference>